<dbReference type="RefSeq" id="WP_093027170.1">
    <property type="nucleotide sequence ID" value="NZ_FMZV01000001.1"/>
</dbReference>
<evidence type="ECO:0000256" key="2">
    <source>
        <dbReference type="ARBA" id="ARBA00023136"/>
    </source>
</evidence>
<dbReference type="AlphaFoldDB" id="A0A1G6JQ10"/>
<evidence type="ECO:0000256" key="1">
    <source>
        <dbReference type="ARBA" id="ARBA00022729"/>
    </source>
</evidence>
<proteinExistence type="predicted"/>
<dbReference type="Pfam" id="PF04355">
    <property type="entry name" value="BamE"/>
    <property type="match status" value="1"/>
</dbReference>
<gene>
    <name evidence="4" type="ORF">SAMN04488239_101411</name>
</gene>
<dbReference type="Proteomes" id="UP000199628">
    <property type="component" value="Unassembled WGS sequence"/>
</dbReference>
<evidence type="ECO:0000313" key="4">
    <source>
        <dbReference type="EMBL" id="SDC20842.1"/>
    </source>
</evidence>
<dbReference type="InterPro" id="IPR007450">
    <property type="entry name" value="BamE_dom"/>
</dbReference>
<organism evidence="4 5">
    <name type="scientific">Ruegeria marina</name>
    <dbReference type="NCBI Taxonomy" id="639004"/>
    <lineage>
        <taxon>Bacteria</taxon>
        <taxon>Pseudomonadati</taxon>
        <taxon>Pseudomonadota</taxon>
        <taxon>Alphaproteobacteria</taxon>
        <taxon>Rhodobacterales</taxon>
        <taxon>Roseobacteraceae</taxon>
        <taxon>Ruegeria</taxon>
    </lineage>
</organism>
<accession>A0A1G6JQ10</accession>
<dbReference type="InterPro" id="IPR037873">
    <property type="entry name" value="BamE-like"/>
</dbReference>
<dbReference type="OrthoDB" id="7203955at2"/>
<dbReference type="GO" id="GO:0019867">
    <property type="term" value="C:outer membrane"/>
    <property type="evidence" value="ECO:0007669"/>
    <property type="project" value="InterPro"/>
</dbReference>
<dbReference type="PROSITE" id="PS51257">
    <property type="entry name" value="PROKAR_LIPOPROTEIN"/>
    <property type="match status" value="1"/>
</dbReference>
<dbReference type="STRING" id="639004.SAMN04488239_101411"/>
<dbReference type="Gene3D" id="3.30.1450.10">
    <property type="match status" value="1"/>
</dbReference>
<keyword evidence="5" id="KW-1185">Reference proteome</keyword>
<keyword evidence="1" id="KW-0732">Signal</keyword>
<keyword evidence="2" id="KW-0472">Membrane</keyword>
<evidence type="ECO:0000313" key="5">
    <source>
        <dbReference type="Proteomes" id="UP000199628"/>
    </source>
</evidence>
<protein>
    <submittedName>
        <fullName evidence="4">Beta-barrel assembly machine subunit BamE</fullName>
    </submittedName>
</protein>
<reference evidence="5" key="1">
    <citation type="submission" date="2016-10" db="EMBL/GenBank/DDBJ databases">
        <authorList>
            <person name="Varghese N."/>
            <person name="Submissions S."/>
        </authorList>
    </citation>
    <scope>NUCLEOTIDE SEQUENCE [LARGE SCALE GENOMIC DNA]</scope>
    <source>
        <strain evidence="5">CGMCC 1.9108</strain>
    </source>
</reference>
<dbReference type="EMBL" id="FMZV01000001">
    <property type="protein sequence ID" value="SDC20842.1"/>
    <property type="molecule type" value="Genomic_DNA"/>
</dbReference>
<name>A0A1G6JQ10_9RHOB</name>
<sequence length="155" mass="16779">MSKTAGLMKPVCRVLAIGLTVGVVTACTAIYRNHGYIPTEEELAAITVGVDTRDSVLEAVGAPSSSGLLNDSGYYYVSSRMRHYGARAPEVVSRQLVAISFDQRGVVRNIERYGLEDGQIIALERRVTSSSIDDKTFLRQLIGNIGSFNPANVIN</sequence>
<feature type="domain" description="Outer membrane protein assembly factor BamE" evidence="3">
    <location>
        <begin position="35"/>
        <end position="110"/>
    </location>
</feature>
<evidence type="ECO:0000259" key="3">
    <source>
        <dbReference type="Pfam" id="PF04355"/>
    </source>
</evidence>